<dbReference type="Proteomes" id="UP000636800">
    <property type="component" value="Chromosome 13"/>
</dbReference>
<evidence type="ECO:0000313" key="4">
    <source>
        <dbReference type="Proteomes" id="UP000636800"/>
    </source>
</evidence>
<proteinExistence type="predicted"/>
<sequence length="62" mass="6280">MANTMVFSFWVMGLSSVSGEKRERSGPGKAALEGAVAQETGESPHGGVGGRGRGDAEKAQSA</sequence>
<organism evidence="3 4">
    <name type="scientific">Vanilla planifolia</name>
    <name type="common">Vanilla</name>
    <dbReference type="NCBI Taxonomy" id="51239"/>
    <lineage>
        <taxon>Eukaryota</taxon>
        <taxon>Viridiplantae</taxon>
        <taxon>Streptophyta</taxon>
        <taxon>Embryophyta</taxon>
        <taxon>Tracheophyta</taxon>
        <taxon>Spermatophyta</taxon>
        <taxon>Magnoliopsida</taxon>
        <taxon>Liliopsida</taxon>
        <taxon>Asparagales</taxon>
        <taxon>Orchidaceae</taxon>
        <taxon>Vanilloideae</taxon>
        <taxon>Vanilleae</taxon>
        <taxon>Vanilla</taxon>
    </lineage>
</organism>
<protein>
    <submittedName>
        <fullName evidence="3">Uncharacterized protein</fullName>
    </submittedName>
</protein>
<reference evidence="3 4" key="1">
    <citation type="journal article" date="2020" name="Nat. Food">
        <title>A phased Vanilla planifolia genome enables genetic improvement of flavour and production.</title>
        <authorList>
            <person name="Hasing T."/>
            <person name="Tang H."/>
            <person name="Brym M."/>
            <person name="Khazi F."/>
            <person name="Huang T."/>
            <person name="Chambers A.H."/>
        </authorList>
    </citation>
    <scope>NUCLEOTIDE SEQUENCE [LARGE SCALE GENOMIC DNA]</scope>
    <source>
        <tissue evidence="3">Leaf</tissue>
    </source>
</reference>
<evidence type="ECO:0000256" key="1">
    <source>
        <dbReference type="SAM" id="MobiDB-lite"/>
    </source>
</evidence>
<evidence type="ECO:0000256" key="2">
    <source>
        <dbReference type="SAM" id="SignalP"/>
    </source>
</evidence>
<feature type="signal peptide" evidence="2">
    <location>
        <begin position="1"/>
        <end position="19"/>
    </location>
</feature>
<feature type="chain" id="PRO_5032886723" evidence="2">
    <location>
        <begin position="20"/>
        <end position="62"/>
    </location>
</feature>
<name>A0A835UBQ3_VANPL</name>
<dbReference type="AlphaFoldDB" id="A0A835UBQ3"/>
<dbReference type="EMBL" id="JADCNL010000013">
    <property type="protein sequence ID" value="KAG0455350.1"/>
    <property type="molecule type" value="Genomic_DNA"/>
</dbReference>
<gene>
    <name evidence="3" type="ORF">HPP92_024642</name>
</gene>
<feature type="region of interest" description="Disordered" evidence="1">
    <location>
        <begin position="17"/>
        <end position="62"/>
    </location>
</feature>
<keyword evidence="4" id="KW-1185">Reference proteome</keyword>
<keyword evidence="2" id="KW-0732">Signal</keyword>
<feature type="compositionally biased region" description="Basic and acidic residues" evidence="1">
    <location>
        <begin position="52"/>
        <end position="62"/>
    </location>
</feature>
<comment type="caution">
    <text evidence="3">The sequence shown here is derived from an EMBL/GenBank/DDBJ whole genome shotgun (WGS) entry which is preliminary data.</text>
</comment>
<evidence type="ECO:0000313" key="3">
    <source>
        <dbReference type="EMBL" id="KAG0455350.1"/>
    </source>
</evidence>
<accession>A0A835UBQ3</accession>